<evidence type="ECO:0000256" key="1">
    <source>
        <dbReference type="SAM" id="MobiDB-lite"/>
    </source>
</evidence>
<dbReference type="WBParaSite" id="PDA_v2.g25507.t1">
    <property type="protein sequence ID" value="PDA_v2.g25507.t1"/>
    <property type="gene ID" value="PDA_v2.g25507"/>
</dbReference>
<feature type="region of interest" description="Disordered" evidence="1">
    <location>
        <begin position="833"/>
        <end position="873"/>
    </location>
</feature>
<name>A0A914Q2P3_9BILA</name>
<dbReference type="AlphaFoldDB" id="A0A914Q2P3"/>
<dbReference type="Proteomes" id="UP000887578">
    <property type="component" value="Unplaced"/>
</dbReference>
<proteinExistence type="predicted"/>
<feature type="compositionally biased region" description="Basic residues" evidence="1">
    <location>
        <begin position="840"/>
        <end position="851"/>
    </location>
</feature>
<protein>
    <submittedName>
        <fullName evidence="3">Uncharacterized protein</fullName>
    </submittedName>
</protein>
<organism evidence="2 3">
    <name type="scientific">Panagrolaimus davidi</name>
    <dbReference type="NCBI Taxonomy" id="227884"/>
    <lineage>
        <taxon>Eukaryota</taxon>
        <taxon>Metazoa</taxon>
        <taxon>Ecdysozoa</taxon>
        <taxon>Nematoda</taxon>
        <taxon>Chromadorea</taxon>
        <taxon>Rhabditida</taxon>
        <taxon>Tylenchina</taxon>
        <taxon>Panagrolaimomorpha</taxon>
        <taxon>Panagrolaimoidea</taxon>
        <taxon>Panagrolaimidae</taxon>
        <taxon>Panagrolaimus</taxon>
    </lineage>
</organism>
<keyword evidence="2" id="KW-1185">Reference proteome</keyword>
<evidence type="ECO:0000313" key="3">
    <source>
        <dbReference type="WBParaSite" id="PDA_v2.g25507.t1"/>
    </source>
</evidence>
<reference evidence="3" key="1">
    <citation type="submission" date="2022-11" db="UniProtKB">
        <authorList>
            <consortium name="WormBaseParasite"/>
        </authorList>
    </citation>
    <scope>IDENTIFICATION</scope>
</reference>
<accession>A0A914Q2P3</accession>
<evidence type="ECO:0000313" key="2">
    <source>
        <dbReference type="Proteomes" id="UP000887578"/>
    </source>
</evidence>
<sequence length="873" mass="98021">MATSLSEDLTAKKYTLLSPNTKFLNLNICKNGHYSFLENVQSKTKSIVKEKITNDLDDNNVRKSWSRRSASSDKQSYRNGFLSGCSSLDDSTTVAKPSEDNKSNSTLSLHITAYEDQITTEETTIAKSPKKKLIVKPWERMLIGRAAESFEFPRQMHSQPDEPELMGFSSSQVLLNPNGNASSGKRMNKWLLTPDGWKNFPDVPSIFQEDDVHTFLSFRSEVCVIPPIPQNSPTIALTIDTQRSEIEFQRDSDSSPVVALLCSVVVMNTRDTDEGADFSLKVHCQVGSDHLEFSIPHDLIAFADDEQPPDLPEDLVKLLIATDVDMVSSADPENHVTAITPAQEQIQNLLVTLKQTQEQAFSSPTRLIATNKLHHNLTVRGLCPTRINELRSLIESKKLDLNNVVFHVISHPTIPDNYEIAKGNQTFAAYLVLRSEKKPVPASLKCKVYESTAAYGVLEIALAVNKIAATRKALERNGICREAATKSKSTKLKDLFKYFFPADEMPKSFSFLLSLPVDDFQACVTAAKKFTNGQIRFSKNKPLDFAPAQYKSYSVKALNSEQFWMVFCRCYRQNIEYAKECLSKLSLTYCIDDALNDLKKPTVDFQQQLKVSGVQYAGTLEDAIAAFELPSTTTLEQAHFLLTNRSIQKQLTRTPNFSVEKAKANIQDFLKNVNSTVFEHVDEIVDLQQFGFIVCFGEFDWEAFSLPGDCLILDFHFNNSATLGQDIPVAWNIQFTTKDLAVPENGNLPLRTLQTRIFKVCEGFEKDDNVARSQLQDKAVEKTIKLGNIMDLSELPNLFKFAEDNSTCLFIEPPLQSRFKEVLRNVLAKEWQKKAEVHKTPAKPRGKKRSHPSNSTPPSQTPQPPAQSANPNI</sequence>